<sequence>MQQYPPYYQSPVIIISPNQLQGNNYQPAMQQQPVFQVVNPMHILGPGPGAVQCPNCKQNIVTKIEHISGSTTHLWALVACAFICLPCIPYLVNESKDVRHSCTSCGTTLATYLRSGSTVVHAFGNIQQANTQQSPMMQQAQVTQQSPIVQSTQTPLPQPQAPTQQPQLA</sequence>
<accession>A0A5C3KV63</accession>
<evidence type="ECO:0000313" key="10">
    <source>
        <dbReference type="Proteomes" id="UP000307440"/>
    </source>
</evidence>
<dbReference type="OrthoDB" id="3055433at2759"/>
<evidence type="ECO:0000256" key="2">
    <source>
        <dbReference type="ARBA" id="ARBA00005975"/>
    </source>
</evidence>
<dbReference type="InterPro" id="IPR037519">
    <property type="entry name" value="LITAF_fam"/>
</dbReference>
<dbReference type="PROSITE" id="PS51837">
    <property type="entry name" value="LITAF"/>
    <property type="match status" value="1"/>
</dbReference>
<dbReference type="STRING" id="230819.A0A5C3KV63"/>
<comment type="subcellular location">
    <subcellularLocation>
        <location evidence="1">Membrane</location>
        <topology evidence="1">Peripheral membrane protein</topology>
    </subcellularLocation>
</comment>
<dbReference type="Pfam" id="PF10601">
    <property type="entry name" value="zf-LITAF-like"/>
    <property type="match status" value="1"/>
</dbReference>
<dbReference type="GO" id="GO:0016020">
    <property type="term" value="C:membrane"/>
    <property type="evidence" value="ECO:0007669"/>
    <property type="project" value="UniProtKB-SubCell"/>
</dbReference>
<proteinExistence type="inferred from homology"/>
<evidence type="ECO:0000256" key="7">
    <source>
        <dbReference type="SAM" id="Phobius"/>
    </source>
</evidence>
<evidence type="ECO:0000256" key="5">
    <source>
        <dbReference type="ARBA" id="ARBA00023136"/>
    </source>
</evidence>
<keyword evidence="10" id="KW-1185">Reference proteome</keyword>
<protein>
    <recommendedName>
        <fullName evidence="8">LITAF domain-containing protein</fullName>
    </recommendedName>
</protein>
<feature type="region of interest" description="Disordered" evidence="6">
    <location>
        <begin position="134"/>
        <end position="169"/>
    </location>
</feature>
<dbReference type="AlphaFoldDB" id="A0A5C3KV63"/>
<keyword evidence="3" id="KW-0479">Metal-binding</keyword>
<evidence type="ECO:0000256" key="4">
    <source>
        <dbReference type="ARBA" id="ARBA00022833"/>
    </source>
</evidence>
<dbReference type="InterPro" id="IPR006629">
    <property type="entry name" value="LITAF"/>
</dbReference>
<keyword evidence="5 7" id="KW-0472">Membrane</keyword>
<evidence type="ECO:0000259" key="8">
    <source>
        <dbReference type="PROSITE" id="PS51837"/>
    </source>
</evidence>
<evidence type="ECO:0000313" key="9">
    <source>
        <dbReference type="EMBL" id="TFK24332.1"/>
    </source>
</evidence>
<dbReference type="PANTHER" id="PTHR23292">
    <property type="entry name" value="LIPOPOLYSACCHARIDE-INDUCED TUMOR NECROSIS FACTOR-ALPHA FACTOR"/>
    <property type="match status" value="1"/>
</dbReference>
<name>A0A5C3KV63_COPMA</name>
<gene>
    <name evidence="9" type="ORF">FA15DRAFT_592584</name>
</gene>
<dbReference type="EMBL" id="ML210202">
    <property type="protein sequence ID" value="TFK24332.1"/>
    <property type="molecule type" value="Genomic_DNA"/>
</dbReference>
<dbReference type="Proteomes" id="UP000307440">
    <property type="component" value="Unassembled WGS sequence"/>
</dbReference>
<dbReference type="SMART" id="SM00714">
    <property type="entry name" value="LITAF"/>
    <property type="match status" value="1"/>
</dbReference>
<feature type="transmembrane region" description="Helical" evidence="7">
    <location>
        <begin position="74"/>
        <end position="92"/>
    </location>
</feature>
<keyword evidence="4" id="KW-0862">Zinc</keyword>
<keyword evidence="7" id="KW-1133">Transmembrane helix</keyword>
<feature type="compositionally biased region" description="Polar residues" evidence="6">
    <location>
        <begin position="134"/>
        <end position="151"/>
    </location>
</feature>
<comment type="similarity">
    <text evidence="2">Belongs to the CDIP1/LITAF family.</text>
</comment>
<dbReference type="PANTHER" id="PTHR23292:SF6">
    <property type="entry name" value="FI16602P1-RELATED"/>
    <property type="match status" value="1"/>
</dbReference>
<evidence type="ECO:0000256" key="6">
    <source>
        <dbReference type="SAM" id="MobiDB-lite"/>
    </source>
</evidence>
<reference evidence="9 10" key="1">
    <citation type="journal article" date="2019" name="Nat. Ecol. Evol.">
        <title>Megaphylogeny resolves global patterns of mushroom evolution.</title>
        <authorList>
            <person name="Varga T."/>
            <person name="Krizsan K."/>
            <person name="Foldi C."/>
            <person name="Dima B."/>
            <person name="Sanchez-Garcia M."/>
            <person name="Sanchez-Ramirez S."/>
            <person name="Szollosi G.J."/>
            <person name="Szarkandi J.G."/>
            <person name="Papp V."/>
            <person name="Albert L."/>
            <person name="Andreopoulos W."/>
            <person name="Angelini C."/>
            <person name="Antonin V."/>
            <person name="Barry K.W."/>
            <person name="Bougher N.L."/>
            <person name="Buchanan P."/>
            <person name="Buyck B."/>
            <person name="Bense V."/>
            <person name="Catcheside P."/>
            <person name="Chovatia M."/>
            <person name="Cooper J."/>
            <person name="Damon W."/>
            <person name="Desjardin D."/>
            <person name="Finy P."/>
            <person name="Geml J."/>
            <person name="Haridas S."/>
            <person name="Hughes K."/>
            <person name="Justo A."/>
            <person name="Karasinski D."/>
            <person name="Kautmanova I."/>
            <person name="Kiss B."/>
            <person name="Kocsube S."/>
            <person name="Kotiranta H."/>
            <person name="LaButti K.M."/>
            <person name="Lechner B.E."/>
            <person name="Liimatainen K."/>
            <person name="Lipzen A."/>
            <person name="Lukacs Z."/>
            <person name="Mihaltcheva S."/>
            <person name="Morgado L.N."/>
            <person name="Niskanen T."/>
            <person name="Noordeloos M.E."/>
            <person name="Ohm R.A."/>
            <person name="Ortiz-Santana B."/>
            <person name="Ovrebo C."/>
            <person name="Racz N."/>
            <person name="Riley R."/>
            <person name="Savchenko A."/>
            <person name="Shiryaev A."/>
            <person name="Soop K."/>
            <person name="Spirin V."/>
            <person name="Szebenyi C."/>
            <person name="Tomsovsky M."/>
            <person name="Tulloss R.E."/>
            <person name="Uehling J."/>
            <person name="Grigoriev I.V."/>
            <person name="Vagvolgyi C."/>
            <person name="Papp T."/>
            <person name="Martin F.M."/>
            <person name="Miettinen O."/>
            <person name="Hibbett D.S."/>
            <person name="Nagy L.G."/>
        </authorList>
    </citation>
    <scope>NUCLEOTIDE SEQUENCE [LARGE SCALE GENOMIC DNA]</scope>
    <source>
        <strain evidence="9 10">CBS 121175</strain>
    </source>
</reference>
<evidence type="ECO:0000256" key="3">
    <source>
        <dbReference type="ARBA" id="ARBA00022723"/>
    </source>
</evidence>
<dbReference type="GO" id="GO:0008270">
    <property type="term" value="F:zinc ion binding"/>
    <property type="evidence" value="ECO:0007669"/>
    <property type="project" value="TreeGrafter"/>
</dbReference>
<feature type="domain" description="LITAF" evidence="8">
    <location>
        <begin position="33"/>
        <end position="114"/>
    </location>
</feature>
<evidence type="ECO:0000256" key="1">
    <source>
        <dbReference type="ARBA" id="ARBA00004170"/>
    </source>
</evidence>
<keyword evidence="7" id="KW-0812">Transmembrane</keyword>
<organism evidence="9 10">
    <name type="scientific">Coprinopsis marcescibilis</name>
    <name type="common">Agaric fungus</name>
    <name type="synonym">Psathyrella marcescibilis</name>
    <dbReference type="NCBI Taxonomy" id="230819"/>
    <lineage>
        <taxon>Eukaryota</taxon>
        <taxon>Fungi</taxon>
        <taxon>Dikarya</taxon>
        <taxon>Basidiomycota</taxon>
        <taxon>Agaricomycotina</taxon>
        <taxon>Agaricomycetes</taxon>
        <taxon>Agaricomycetidae</taxon>
        <taxon>Agaricales</taxon>
        <taxon>Agaricineae</taxon>
        <taxon>Psathyrellaceae</taxon>
        <taxon>Coprinopsis</taxon>
    </lineage>
</organism>